<accession>A0A2C9KZE2</accession>
<dbReference type="PROSITE" id="PS51257">
    <property type="entry name" value="PROKAR_LIPOPROTEIN"/>
    <property type="match status" value="1"/>
</dbReference>
<keyword evidence="2" id="KW-0812">Transmembrane</keyword>
<evidence type="ECO:0000259" key="3">
    <source>
        <dbReference type="PROSITE" id="PS50853"/>
    </source>
</evidence>
<dbReference type="AlphaFoldDB" id="A0A2C9KZE2"/>
<gene>
    <name evidence="4" type="primary">106060983</name>
</gene>
<dbReference type="InterPro" id="IPR036116">
    <property type="entry name" value="FN3_sf"/>
</dbReference>
<dbReference type="EnsemblMetazoa" id="BGLB025333-RA">
    <property type="protein sequence ID" value="BGLB025333-PA"/>
    <property type="gene ID" value="BGLB025333"/>
</dbReference>
<dbReference type="InterPro" id="IPR003961">
    <property type="entry name" value="FN3_dom"/>
</dbReference>
<feature type="domain" description="Fibronectin type-III" evidence="3">
    <location>
        <begin position="250"/>
        <end position="348"/>
    </location>
</feature>
<dbReference type="Gene3D" id="2.60.40.10">
    <property type="entry name" value="Immunoglobulins"/>
    <property type="match status" value="2"/>
</dbReference>
<dbReference type="RefSeq" id="XP_013074474.2">
    <property type="nucleotide sequence ID" value="XM_013219020.2"/>
</dbReference>
<feature type="compositionally biased region" description="Polar residues" evidence="1">
    <location>
        <begin position="782"/>
        <end position="793"/>
    </location>
</feature>
<dbReference type="Proteomes" id="UP000076420">
    <property type="component" value="Unassembled WGS sequence"/>
</dbReference>
<evidence type="ECO:0000313" key="4">
    <source>
        <dbReference type="EnsemblMetazoa" id="BGLB025333-PD"/>
    </source>
</evidence>
<evidence type="ECO:0000256" key="1">
    <source>
        <dbReference type="SAM" id="MobiDB-lite"/>
    </source>
</evidence>
<keyword evidence="2" id="KW-1133">Transmembrane helix</keyword>
<keyword evidence="2" id="KW-0472">Membrane</keyword>
<feature type="region of interest" description="Disordered" evidence="1">
    <location>
        <begin position="836"/>
        <end position="878"/>
    </location>
</feature>
<dbReference type="PROSITE" id="PS50853">
    <property type="entry name" value="FN3"/>
    <property type="match status" value="2"/>
</dbReference>
<dbReference type="SUPFAM" id="SSF49265">
    <property type="entry name" value="Fibronectin type III"/>
    <property type="match status" value="2"/>
</dbReference>
<dbReference type="KEGG" id="bgt:106060983"/>
<dbReference type="VEuPathDB" id="VectorBase:BGLB025333"/>
<dbReference type="CDD" id="cd00063">
    <property type="entry name" value="FN3"/>
    <property type="match status" value="2"/>
</dbReference>
<feature type="compositionally biased region" description="Low complexity" evidence="1">
    <location>
        <begin position="724"/>
        <end position="739"/>
    </location>
</feature>
<dbReference type="OrthoDB" id="6142965at2759"/>
<dbReference type="EnsemblMetazoa" id="BGLB025333-RD">
    <property type="protein sequence ID" value="BGLB025333-PD"/>
    <property type="gene ID" value="BGLB025333"/>
</dbReference>
<evidence type="ECO:0000256" key="2">
    <source>
        <dbReference type="SAM" id="Phobius"/>
    </source>
</evidence>
<dbReference type="InterPro" id="IPR013783">
    <property type="entry name" value="Ig-like_fold"/>
</dbReference>
<name>A0A2C9KZE2_BIOGL</name>
<feature type="region of interest" description="Disordered" evidence="1">
    <location>
        <begin position="722"/>
        <end position="793"/>
    </location>
</feature>
<dbReference type="RefSeq" id="XP_013074475.2">
    <property type="nucleotide sequence ID" value="XM_013219021.2"/>
</dbReference>
<dbReference type="VEuPathDB" id="VectorBase:BGLAX_038210"/>
<sequence>MKNIAKDVSSLDITSICEWIYPNHCCIVIIAGCDFWEDCSDNALQLLPRDNLVFVGETLKMKCSPSDASSIDITSVRLNVSNQKNESWMIPDQYYSIVGSSLYANVMVTDNFTESTTVQCLDVQNIIDSTFIYAETPLQNIENFTAVYLYQDHISLTWDWPMKNKSEILLTVSWSYSKTFPENFTNPCSLITKEGCKILEVQNLQFYLYVKVCLSVTKSRPELEYLTPSFNTSLCSSHTVYIFNNTKSGPPVDMTVLDINSTCFKLSWKNPSYIEYCLDACSRFYDMTVKKVQSQQILFNISKAYNDSLLSLCDLEPYTDYQVLLRLKREEVNPWSNPASITFTTDEDRPLVGPPVLSTNYFVKDCVNDRKTLYIYWQTPSSNSVRGHLTGFLVNSTHLRSEANYFMIDIECQQDYNASIYSKNSKGYSLSPSVVYVPSKQKDFSKELQFKVEETFESMSNSSKNVIVTWNSSYFSQENVSIVIYSCEEYFIPNTCTSNYRSTEVSLTKESLELNNTNISDDFFGFALKFKNGDKQGIIWTDCVFRKEAVPDSPTGLQVSPGYDENSLQITWVSTPCNRKTYALIEYYTVYICPTQDLAHCSDYNVSSTKDSYLAGSLNINQNYYVYLRAMTPYQTGRLSGPKMGMTKSRVDDIPIQGILSGIFATLGGILFIFCLVYFTLKCKKGYGDVKNLLKKSTENIHVDNSDQTEIVANNNNGHCTHVTDITSTSNQTQQISNQDDWELDTNTGDRISDSESDNSSNQTQSSTAGSYQQMDCHHSGAPQQPQETNVQNSNSVSIHNFQVGCVSDQPYLSNQPHDRNHPISLDLQVRHSADQPYISNQPNDSSRSEDHESETDNDQQNENTSPNSPPSDYVRQC</sequence>
<dbReference type="SMART" id="SM00060">
    <property type="entry name" value="FN3"/>
    <property type="match status" value="3"/>
</dbReference>
<reference evidence="4" key="1">
    <citation type="submission" date="2020-05" db="UniProtKB">
        <authorList>
            <consortium name="EnsemblMetazoa"/>
        </authorList>
    </citation>
    <scope>IDENTIFICATION</scope>
    <source>
        <strain evidence="4">BB02</strain>
    </source>
</reference>
<dbReference type="STRING" id="6526.A0A2C9KZE2"/>
<dbReference type="EnsemblMetazoa" id="BGLB025333-RE">
    <property type="protein sequence ID" value="BGLB025333-PE"/>
    <property type="gene ID" value="BGLB025333"/>
</dbReference>
<feature type="transmembrane region" description="Helical" evidence="2">
    <location>
        <begin position="659"/>
        <end position="681"/>
    </location>
</feature>
<feature type="compositionally biased region" description="Low complexity" evidence="1">
    <location>
        <begin position="758"/>
        <end position="768"/>
    </location>
</feature>
<proteinExistence type="predicted"/>
<evidence type="ECO:0000313" key="5">
    <source>
        <dbReference type="Proteomes" id="UP000076420"/>
    </source>
</evidence>
<protein>
    <recommendedName>
        <fullName evidence="3">Fibronectin type-III domain-containing protein</fullName>
    </recommendedName>
</protein>
<organism evidence="4 5">
    <name type="scientific">Biomphalaria glabrata</name>
    <name type="common">Bloodfluke planorb</name>
    <name type="synonym">Freshwater snail</name>
    <dbReference type="NCBI Taxonomy" id="6526"/>
    <lineage>
        <taxon>Eukaryota</taxon>
        <taxon>Metazoa</taxon>
        <taxon>Spiralia</taxon>
        <taxon>Lophotrochozoa</taxon>
        <taxon>Mollusca</taxon>
        <taxon>Gastropoda</taxon>
        <taxon>Heterobranchia</taxon>
        <taxon>Euthyneura</taxon>
        <taxon>Panpulmonata</taxon>
        <taxon>Hygrophila</taxon>
        <taxon>Lymnaeoidea</taxon>
        <taxon>Planorbidae</taxon>
        <taxon>Biomphalaria</taxon>
    </lineage>
</organism>
<feature type="domain" description="Fibronectin type-III" evidence="3">
    <location>
        <begin position="553"/>
        <end position="650"/>
    </location>
</feature>